<accession>A0A1I0HBY4</accession>
<dbReference type="Pfam" id="PF11876">
    <property type="entry name" value="TsiV"/>
    <property type="match status" value="1"/>
</dbReference>
<evidence type="ECO:0000313" key="1">
    <source>
        <dbReference type="EMBL" id="SET80471.1"/>
    </source>
</evidence>
<reference evidence="2" key="1">
    <citation type="submission" date="2016-10" db="EMBL/GenBank/DDBJ databases">
        <authorList>
            <person name="Varghese N."/>
            <person name="Submissions S."/>
        </authorList>
    </citation>
    <scope>NUCLEOTIDE SEQUENCE [LARGE SCALE GENOMIC DNA]</scope>
    <source>
        <strain evidence="2">DSM 16858</strain>
    </source>
</reference>
<protein>
    <recommendedName>
        <fullName evidence="3">DUF3396 domain-containing protein</fullName>
    </recommendedName>
</protein>
<evidence type="ECO:0000313" key="2">
    <source>
        <dbReference type="Proteomes" id="UP000199181"/>
    </source>
</evidence>
<dbReference type="Proteomes" id="UP000199181">
    <property type="component" value="Unassembled WGS sequence"/>
</dbReference>
<evidence type="ECO:0008006" key="3">
    <source>
        <dbReference type="Google" id="ProtNLM"/>
    </source>
</evidence>
<dbReference type="EMBL" id="FOIJ01000004">
    <property type="protein sequence ID" value="SET80471.1"/>
    <property type="molecule type" value="Genomic_DNA"/>
</dbReference>
<organism evidence="1 2">
    <name type="scientific">Stigmatella erecta</name>
    <dbReference type="NCBI Taxonomy" id="83460"/>
    <lineage>
        <taxon>Bacteria</taxon>
        <taxon>Pseudomonadati</taxon>
        <taxon>Myxococcota</taxon>
        <taxon>Myxococcia</taxon>
        <taxon>Myxococcales</taxon>
        <taxon>Cystobacterineae</taxon>
        <taxon>Archangiaceae</taxon>
        <taxon>Stigmatella</taxon>
    </lineage>
</organism>
<name>A0A1I0HBY4_9BACT</name>
<sequence>MSEHYPHIRYHAAHGARMIREGLRICFYMQRSDEQVAQAVTGALDVYLRAVGAQRLGWYLDLEGDWCPLDERAWETQRAHVLGSRVSNVTLVDDPSGVPDYQFEYYSKPLDASSPIYDSRMVSSVGFWLPTEFLETEGAPCVRKLALELAALLPFNSGHAGLCFNALLGYRETAEELSRLCLRYPGMDIVELESLSNRIGLRVKGPAWLTFLGQPVLGELGGVPRLRSLLRSSSTEVQPLDGERAVVSLGQGPEAGDTQKSHILPAYRELAHVLAPWLYHSHGGAYFPEAIHALWERRFLD</sequence>
<dbReference type="InterPro" id="IPR021815">
    <property type="entry name" value="TsiV"/>
</dbReference>
<keyword evidence="2" id="KW-1185">Reference proteome</keyword>
<gene>
    <name evidence="1" type="ORF">SAMN05443639_104403</name>
</gene>
<dbReference type="RefSeq" id="WP_245767382.1">
    <property type="nucleotide sequence ID" value="NZ_FOIJ01000004.1"/>
</dbReference>
<dbReference type="AlphaFoldDB" id="A0A1I0HBY4"/>
<proteinExistence type="predicted"/>